<protein>
    <submittedName>
        <fullName evidence="1">Uncharacterized protein</fullName>
    </submittedName>
</protein>
<keyword evidence="2" id="KW-1185">Reference proteome</keyword>
<evidence type="ECO:0000313" key="2">
    <source>
        <dbReference type="Proteomes" id="UP001605036"/>
    </source>
</evidence>
<dbReference type="Proteomes" id="UP001605036">
    <property type="component" value="Unassembled WGS sequence"/>
</dbReference>
<evidence type="ECO:0000313" key="1">
    <source>
        <dbReference type="EMBL" id="KAL2652679.1"/>
    </source>
</evidence>
<proteinExistence type="predicted"/>
<organism evidence="1 2">
    <name type="scientific">Riccia fluitans</name>
    <dbReference type="NCBI Taxonomy" id="41844"/>
    <lineage>
        <taxon>Eukaryota</taxon>
        <taxon>Viridiplantae</taxon>
        <taxon>Streptophyta</taxon>
        <taxon>Embryophyta</taxon>
        <taxon>Marchantiophyta</taxon>
        <taxon>Marchantiopsida</taxon>
        <taxon>Marchantiidae</taxon>
        <taxon>Marchantiales</taxon>
        <taxon>Ricciaceae</taxon>
        <taxon>Riccia</taxon>
    </lineage>
</organism>
<comment type="caution">
    <text evidence="1">The sequence shown here is derived from an EMBL/GenBank/DDBJ whole genome shotgun (WGS) entry which is preliminary data.</text>
</comment>
<dbReference type="EMBL" id="JBHFFA010000001">
    <property type="protein sequence ID" value="KAL2652679.1"/>
    <property type="molecule type" value="Genomic_DNA"/>
</dbReference>
<gene>
    <name evidence="1" type="ORF">R1flu_020807</name>
</gene>
<accession>A0ABD1ZMK4</accession>
<reference evidence="1 2" key="1">
    <citation type="submission" date="2024-09" db="EMBL/GenBank/DDBJ databases">
        <title>Chromosome-scale assembly of Riccia fluitans.</title>
        <authorList>
            <person name="Paukszto L."/>
            <person name="Sawicki J."/>
            <person name="Karawczyk K."/>
            <person name="Piernik-Szablinska J."/>
            <person name="Szczecinska M."/>
            <person name="Mazdziarz M."/>
        </authorList>
    </citation>
    <scope>NUCLEOTIDE SEQUENCE [LARGE SCALE GENOMIC DNA]</scope>
    <source>
        <strain evidence="1">Rf_01</strain>
        <tissue evidence="1">Aerial parts of the thallus</tissue>
    </source>
</reference>
<sequence length="183" mass="20891">MENLPTNVNVGLGIINEMSSEISISVADFHFPFWGEDSYVDAAIEVTMDDLVTEVQQFGLKIKDDHMLISQSLIGFKEVIQDILTRKAKVQNNTWIHKSHSSKVPHPLKALANAEGSELSWHEKMMEMYKKKRKIPTENIKEAIPPLERAVKRQWKPMDVAFDEEVDKWLISEVTIGDTAKKS</sequence>
<dbReference type="AlphaFoldDB" id="A0ABD1ZMK4"/>
<name>A0ABD1ZMK4_9MARC</name>